<dbReference type="AlphaFoldDB" id="E6S7M0"/>
<dbReference type="HOGENOM" id="CLU_000022_3_6_11"/>
<dbReference type="STRING" id="710696.Intca_0366"/>
<dbReference type="Proteomes" id="UP000008914">
    <property type="component" value="Chromosome"/>
</dbReference>
<accession>E6S7M0</accession>
<dbReference type="Gene3D" id="3.40.50.12780">
    <property type="entry name" value="N-terminal domain of ligase-like"/>
    <property type="match status" value="1"/>
</dbReference>
<keyword evidence="4" id="KW-0547">Nucleotide-binding</keyword>
<evidence type="ECO:0000256" key="4">
    <source>
        <dbReference type="ARBA" id="ARBA00022741"/>
    </source>
</evidence>
<keyword evidence="5" id="KW-0067">ATP-binding</keyword>
<dbReference type="RefSeq" id="WP_013491236.1">
    <property type="nucleotide sequence ID" value="NC_014830.1"/>
</dbReference>
<dbReference type="PANTHER" id="PTHR24095">
    <property type="entry name" value="ACETYL-COENZYME A SYNTHETASE"/>
    <property type="match status" value="1"/>
</dbReference>
<evidence type="ECO:0000259" key="7">
    <source>
        <dbReference type="Pfam" id="PF00501"/>
    </source>
</evidence>
<evidence type="ECO:0000313" key="10">
    <source>
        <dbReference type="EMBL" id="ADU46915.1"/>
    </source>
</evidence>
<protein>
    <recommendedName>
        <fullName evidence="2">acetate--CoA ligase</fullName>
        <ecNumber evidence="2">6.2.1.1</ecNumber>
    </recommendedName>
</protein>
<dbReference type="KEGG" id="ica:Intca_0366"/>
<dbReference type="GO" id="GO:0003987">
    <property type="term" value="F:acetate-CoA ligase activity"/>
    <property type="evidence" value="ECO:0007669"/>
    <property type="project" value="UniProtKB-EC"/>
</dbReference>
<sequence>MPDAVLRCDEAAWRRAAELVGWSTPFRSVCETRDGRPVWFPGGRLNASVTCVDRHAAVDPDRVAISWEGEPGDRRVITYAELLDEVSSLAKGLRSIGVRSGDVVALHLGLVPEAAVAMLACARIGAVHAVLPAPLPAEALADRLESLGASVLFTQDGAWRHGTVLPLKVRADEALTAVAGIEHTIVVRRTGMDVAWYEGDRWYHDLVAADRTRGRRSARGHRGAEAAVDRSALDAPRGVGRVGGEAVDLPSDHPIYLISQAHRRGRPVVVTHGLANSLVTAAALHEWGVGEGQRLWSAGDVSWLAVQTHGIYGPLARGVTTVLYEGTLDVPTHARAWEIMRRHRVTTMMTTPSVLRTMRGWAPALADTSRVESLRRVVLYAEPSDPDLRSWAASDLGHHPITVADGWGQVELGGICHLSRPLDPDLLPSVAPEIIDDTGRPVPEGEAGELVLTEAWAGAMLPGAGDVAAATDHHWTTRPGLYTTGDRVRRTPEGSLEFLGRTDEVVSLSGQLVSISEVRQTLLDHPFVQRADVIERRDTQGGRYLAAAVVLDPATAAAQDLSAVARDLNETVRDNLGGVARPRMLVFVDRFGDELRGDERRRALAGLPLGDTPELKRITWAQVLAAADLSTP</sequence>
<evidence type="ECO:0000259" key="8">
    <source>
        <dbReference type="Pfam" id="PF13193"/>
    </source>
</evidence>
<name>E6S7M0_INTC7</name>
<feature type="domain" description="AMP-binding enzyme C-terminal" evidence="8">
    <location>
        <begin position="520"/>
        <end position="590"/>
    </location>
</feature>
<dbReference type="InterPro" id="IPR032387">
    <property type="entry name" value="ACAS_N"/>
</dbReference>
<dbReference type="EC" id="6.2.1.1" evidence="2"/>
<evidence type="ECO:0000256" key="3">
    <source>
        <dbReference type="ARBA" id="ARBA00022598"/>
    </source>
</evidence>
<dbReference type="OrthoDB" id="9803968at2"/>
<evidence type="ECO:0000256" key="2">
    <source>
        <dbReference type="ARBA" id="ARBA00013275"/>
    </source>
</evidence>
<evidence type="ECO:0000256" key="1">
    <source>
        <dbReference type="ARBA" id="ARBA00006432"/>
    </source>
</evidence>
<gene>
    <name evidence="10" type="ordered locus">Intca_0366</name>
</gene>
<dbReference type="InterPro" id="IPR042099">
    <property type="entry name" value="ANL_N_sf"/>
</dbReference>
<dbReference type="InterPro" id="IPR025110">
    <property type="entry name" value="AMP-bd_C"/>
</dbReference>
<dbReference type="GO" id="GO:0005829">
    <property type="term" value="C:cytosol"/>
    <property type="evidence" value="ECO:0007669"/>
    <property type="project" value="TreeGrafter"/>
</dbReference>
<evidence type="ECO:0000313" key="11">
    <source>
        <dbReference type="Proteomes" id="UP000008914"/>
    </source>
</evidence>
<dbReference type="Pfam" id="PF16177">
    <property type="entry name" value="ACAS_N"/>
    <property type="match status" value="1"/>
</dbReference>
<keyword evidence="11" id="KW-1185">Reference proteome</keyword>
<feature type="domain" description="Acetyl-coenzyme A synthetase N-terminal" evidence="9">
    <location>
        <begin position="13"/>
        <end position="51"/>
    </location>
</feature>
<keyword evidence="3 10" id="KW-0436">Ligase</keyword>
<evidence type="ECO:0000259" key="9">
    <source>
        <dbReference type="Pfam" id="PF16177"/>
    </source>
</evidence>
<dbReference type="SUPFAM" id="SSF56801">
    <property type="entry name" value="Acetyl-CoA synthetase-like"/>
    <property type="match status" value="1"/>
</dbReference>
<dbReference type="EMBL" id="CP002343">
    <property type="protein sequence ID" value="ADU46915.1"/>
    <property type="molecule type" value="Genomic_DNA"/>
</dbReference>
<dbReference type="eggNOG" id="COG0365">
    <property type="taxonomic scope" value="Bacteria"/>
</dbReference>
<proteinExistence type="inferred from homology"/>
<dbReference type="Pfam" id="PF13193">
    <property type="entry name" value="AMP-binding_C"/>
    <property type="match status" value="1"/>
</dbReference>
<comment type="similarity">
    <text evidence="1">Belongs to the ATP-dependent AMP-binding enzyme family.</text>
</comment>
<dbReference type="GO" id="GO:0005524">
    <property type="term" value="F:ATP binding"/>
    <property type="evidence" value="ECO:0007669"/>
    <property type="project" value="UniProtKB-KW"/>
</dbReference>
<dbReference type="InterPro" id="IPR045851">
    <property type="entry name" value="AMP-bd_C_sf"/>
</dbReference>
<evidence type="ECO:0000256" key="6">
    <source>
        <dbReference type="ARBA" id="ARBA00022990"/>
    </source>
</evidence>
<keyword evidence="6" id="KW-0007">Acetylation</keyword>
<reference evidence="10 11" key="1">
    <citation type="journal article" date="2010" name="Stand. Genomic Sci.">
        <title>Complete genome sequence of Intrasporangium calvum type strain (7 KIP).</title>
        <authorList>
            <person name="Del Rio T.G."/>
            <person name="Chertkov O."/>
            <person name="Yasawong M."/>
            <person name="Lucas S."/>
            <person name="Deshpande S."/>
            <person name="Cheng J.F."/>
            <person name="Detter C."/>
            <person name="Tapia R."/>
            <person name="Han C."/>
            <person name="Goodwin L."/>
            <person name="Pitluck S."/>
            <person name="Liolios K."/>
            <person name="Ivanova N."/>
            <person name="Mavromatis K."/>
            <person name="Pati A."/>
            <person name="Chen A."/>
            <person name="Palaniappan K."/>
            <person name="Land M."/>
            <person name="Hauser L."/>
            <person name="Chang Y.J."/>
            <person name="Jeffries C.D."/>
            <person name="Rohde M."/>
            <person name="Pukall R."/>
            <person name="Sikorski J."/>
            <person name="Goker M."/>
            <person name="Woyke T."/>
            <person name="Bristow J."/>
            <person name="Eisen J.A."/>
            <person name="Markowitz V."/>
            <person name="Hugenholtz P."/>
            <person name="Kyrpides N.C."/>
            <person name="Klenk H.P."/>
            <person name="Lapidus A."/>
        </authorList>
    </citation>
    <scope>NUCLEOTIDE SEQUENCE [LARGE SCALE GENOMIC DNA]</scope>
    <source>
        <strain evidence="11">ATCC 23552 / DSM 43043 / JCM 3097 / NBRC 12989 / 7 KIP</strain>
    </source>
</reference>
<dbReference type="Gene3D" id="3.30.300.30">
    <property type="match status" value="1"/>
</dbReference>
<dbReference type="PANTHER" id="PTHR24095:SF14">
    <property type="entry name" value="ACETYL-COENZYME A SYNTHETASE 1"/>
    <property type="match status" value="1"/>
</dbReference>
<feature type="domain" description="AMP-dependent synthetase/ligase" evidence="7">
    <location>
        <begin position="53"/>
        <end position="453"/>
    </location>
</feature>
<dbReference type="GO" id="GO:0006085">
    <property type="term" value="P:acetyl-CoA biosynthetic process"/>
    <property type="evidence" value="ECO:0007669"/>
    <property type="project" value="TreeGrafter"/>
</dbReference>
<organism evidence="10 11">
    <name type="scientific">Intrasporangium calvum (strain ATCC 23552 / DSM 43043 / JCM 3097 / NBRC 12989 / NCIMB 10167 / NRRL B-3866 / 7 KIP)</name>
    <dbReference type="NCBI Taxonomy" id="710696"/>
    <lineage>
        <taxon>Bacteria</taxon>
        <taxon>Bacillati</taxon>
        <taxon>Actinomycetota</taxon>
        <taxon>Actinomycetes</taxon>
        <taxon>Micrococcales</taxon>
        <taxon>Intrasporangiaceae</taxon>
        <taxon>Intrasporangium</taxon>
    </lineage>
</organism>
<dbReference type="InterPro" id="IPR000873">
    <property type="entry name" value="AMP-dep_synth/lig_dom"/>
</dbReference>
<dbReference type="Pfam" id="PF00501">
    <property type="entry name" value="AMP-binding"/>
    <property type="match status" value="1"/>
</dbReference>
<evidence type="ECO:0000256" key="5">
    <source>
        <dbReference type="ARBA" id="ARBA00022840"/>
    </source>
</evidence>